<dbReference type="EMBL" id="CM014101">
    <property type="protein sequence ID" value="TKS93367.1"/>
    <property type="molecule type" value="Genomic_DNA"/>
</dbReference>
<accession>A0A4U5VWX2</accession>
<name>A0A4U5VWX2_COLLU</name>
<feature type="region of interest" description="Disordered" evidence="2">
    <location>
        <begin position="105"/>
        <end position="131"/>
    </location>
</feature>
<feature type="transmembrane region" description="Helical" evidence="3">
    <location>
        <begin position="12"/>
        <end position="35"/>
    </location>
</feature>
<evidence type="ECO:0000256" key="1">
    <source>
        <dbReference type="SAM" id="Coils"/>
    </source>
</evidence>
<feature type="coiled-coil region" evidence="1">
    <location>
        <begin position="131"/>
        <end position="165"/>
    </location>
</feature>
<keyword evidence="3" id="KW-0472">Membrane</keyword>
<protein>
    <submittedName>
        <fullName evidence="4">Uncharacterized protein</fullName>
    </submittedName>
</protein>
<sequence length="233" mass="26855">MYHLKNGSSPISVFSTISGSLPLHTLFLFIIFDLIQMYGVSPRPTDSDIALTKQKIETSDLRQSLLSRLKETEGEIEKCDEDLQSVEDELDKGATNCDELIQTNKASQREQQRLMDAQKSKEMKKTESELKKKHKDMVKTLKSQKDQMNALKNQVKKQVEDNKKKFNSVVKDEIVQKEYLDLRNVTSEYQKDLNRTLSELETLVLDVQKLLQSTQNTDGIKEAENHMDEEKTI</sequence>
<evidence type="ECO:0000256" key="3">
    <source>
        <dbReference type="SAM" id="Phobius"/>
    </source>
</evidence>
<organism evidence="4 5">
    <name type="scientific">Collichthys lucidus</name>
    <name type="common">Big head croaker</name>
    <name type="synonym">Sciaena lucida</name>
    <dbReference type="NCBI Taxonomy" id="240159"/>
    <lineage>
        <taxon>Eukaryota</taxon>
        <taxon>Metazoa</taxon>
        <taxon>Chordata</taxon>
        <taxon>Craniata</taxon>
        <taxon>Vertebrata</taxon>
        <taxon>Euteleostomi</taxon>
        <taxon>Actinopterygii</taxon>
        <taxon>Neopterygii</taxon>
        <taxon>Teleostei</taxon>
        <taxon>Neoteleostei</taxon>
        <taxon>Acanthomorphata</taxon>
        <taxon>Eupercaria</taxon>
        <taxon>Sciaenidae</taxon>
        <taxon>Collichthys</taxon>
    </lineage>
</organism>
<gene>
    <name evidence="4" type="ORF">D9C73_026645</name>
</gene>
<dbReference type="AlphaFoldDB" id="A0A4U5VWX2"/>
<keyword evidence="5" id="KW-1185">Reference proteome</keyword>
<evidence type="ECO:0000256" key="2">
    <source>
        <dbReference type="SAM" id="MobiDB-lite"/>
    </source>
</evidence>
<evidence type="ECO:0000313" key="4">
    <source>
        <dbReference type="EMBL" id="TKS93367.1"/>
    </source>
</evidence>
<keyword evidence="3" id="KW-1133">Transmembrane helix</keyword>
<evidence type="ECO:0000313" key="5">
    <source>
        <dbReference type="Proteomes" id="UP000298787"/>
    </source>
</evidence>
<keyword evidence="1" id="KW-0175">Coiled coil</keyword>
<proteinExistence type="predicted"/>
<dbReference type="Proteomes" id="UP000298787">
    <property type="component" value="Chromosome 24"/>
</dbReference>
<feature type="coiled-coil region" evidence="1">
    <location>
        <begin position="62"/>
        <end position="89"/>
    </location>
</feature>
<keyword evidence="3" id="KW-0812">Transmembrane</keyword>
<feature type="compositionally biased region" description="Basic and acidic residues" evidence="2">
    <location>
        <begin position="107"/>
        <end position="130"/>
    </location>
</feature>
<reference evidence="4 5" key="1">
    <citation type="submission" date="2019-01" db="EMBL/GenBank/DDBJ databases">
        <title>Genome Assembly of Collichthys lucidus.</title>
        <authorList>
            <person name="Cai M."/>
            <person name="Xiao S."/>
        </authorList>
    </citation>
    <scope>NUCLEOTIDE SEQUENCE [LARGE SCALE GENOMIC DNA]</scope>
    <source>
        <strain evidence="4">JT15FE1705JMU</strain>
        <tissue evidence="4">Muscle</tissue>
    </source>
</reference>